<feature type="non-terminal residue" evidence="1">
    <location>
        <position position="1"/>
    </location>
</feature>
<dbReference type="AlphaFoldDB" id="A0A816IIA4"/>
<protein>
    <submittedName>
        <fullName evidence="1">(rape) hypothetical protein</fullName>
    </submittedName>
</protein>
<reference evidence="1" key="1">
    <citation type="submission" date="2021-01" db="EMBL/GenBank/DDBJ databases">
        <authorList>
            <consortium name="Genoscope - CEA"/>
            <person name="William W."/>
        </authorList>
    </citation>
    <scope>NUCLEOTIDE SEQUENCE</scope>
</reference>
<organism evidence="1">
    <name type="scientific">Brassica napus</name>
    <name type="common">Rape</name>
    <dbReference type="NCBI Taxonomy" id="3708"/>
    <lineage>
        <taxon>Eukaryota</taxon>
        <taxon>Viridiplantae</taxon>
        <taxon>Streptophyta</taxon>
        <taxon>Embryophyta</taxon>
        <taxon>Tracheophyta</taxon>
        <taxon>Spermatophyta</taxon>
        <taxon>Magnoliopsida</taxon>
        <taxon>eudicotyledons</taxon>
        <taxon>Gunneridae</taxon>
        <taxon>Pentapetalae</taxon>
        <taxon>rosids</taxon>
        <taxon>malvids</taxon>
        <taxon>Brassicales</taxon>
        <taxon>Brassicaceae</taxon>
        <taxon>Brassiceae</taxon>
        <taxon>Brassica</taxon>
    </lineage>
</organism>
<sequence>VKITKPSVVFLSDKAISGTIFGTISGGLQVVSITVPSSLQHLPSDKDIAGTLAAEDAGQVAKLRSVLESVDHKRRKVHHLSCDAHLLNLEEGSPPIQPRFFSPIHLIKCGVNTNSELVIKADARVQEPKGGELERVSQELLF</sequence>
<evidence type="ECO:0000313" key="1">
    <source>
        <dbReference type="EMBL" id="CAF1710218.1"/>
    </source>
</evidence>
<proteinExistence type="predicted"/>
<accession>A0A816IIA4</accession>
<dbReference type="Proteomes" id="UP001295469">
    <property type="component" value="Chromosome C03"/>
</dbReference>
<dbReference type="EMBL" id="HG994367">
    <property type="protein sequence ID" value="CAF1710218.1"/>
    <property type="molecule type" value="Genomic_DNA"/>
</dbReference>
<name>A0A816IIA4_BRANA</name>
<gene>
    <name evidence="1" type="ORF">DARMORV10_C03P78970.1</name>
</gene>